<feature type="transmembrane region" description="Helical" evidence="7">
    <location>
        <begin position="230"/>
        <end position="250"/>
    </location>
</feature>
<evidence type="ECO:0000256" key="2">
    <source>
        <dbReference type="ARBA" id="ARBA00009773"/>
    </source>
</evidence>
<feature type="transmembrane region" description="Helical" evidence="7">
    <location>
        <begin position="12"/>
        <end position="41"/>
    </location>
</feature>
<dbReference type="GO" id="GO:0016020">
    <property type="term" value="C:membrane"/>
    <property type="evidence" value="ECO:0007669"/>
    <property type="project" value="UniProtKB-SubCell"/>
</dbReference>
<evidence type="ECO:0000256" key="4">
    <source>
        <dbReference type="ARBA" id="ARBA00022989"/>
    </source>
</evidence>
<dbReference type="EMBL" id="EF583991">
    <property type="protein sequence ID" value="ABQ75947.1"/>
    <property type="molecule type" value="Genomic_DNA"/>
</dbReference>
<feature type="compositionally biased region" description="Basic and acidic residues" evidence="6">
    <location>
        <begin position="389"/>
        <end position="402"/>
    </location>
</feature>
<feature type="transmembrane region" description="Helical" evidence="7">
    <location>
        <begin position="331"/>
        <end position="352"/>
    </location>
</feature>
<evidence type="ECO:0000256" key="1">
    <source>
        <dbReference type="ARBA" id="ARBA00004141"/>
    </source>
</evidence>
<comment type="similarity">
    <text evidence="2">Belongs to the autoinducer-2 exporter (AI-2E) (TC 2.A.86) family.</text>
</comment>
<protein>
    <submittedName>
        <fullName evidence="8">Predicted transporter</fullName>
    </submittedName>
</protein>
<accession>A5YSJ0</accession>
<feature type="transmembrane region" description="Helical" evidence="7">
    <location>
        <begin position="61"/>
        <end position="86"/>
    </location>
</feature>
<evidence type="ECO:0000313" key="8">
    <source>
        <dbReference type="EMBL" id="ABQ75947.1"/>
    </source>
</evidence>
<keyword evidence="3 7" id="KW-0812">Transmembrane</keyword>
<dbReference type="PANTHER" id="PTHR21716">
    <property type="entry name" value="TRANSMEMBRANE PROTEIN"/>
    <property type="match status" value="1"/>
</dbReference>
<dbReference type="PANTHER" id="PTHR21716:SF4">
    <property type="entry name" value="TRANSMEMBRANE PROTEIN 245"/>
    <property type="match status" value="1"/>
</dbReference>
<feature type="compositionally biased region" description="Acidic residues" evidence="6">
    <location>
        <begin position="406"/>
        <end position="417"/>
    </location>
</feature>
<evidence type="ECO:0000256" key="5">
    <source>
        <dbReference type="ARBA" id="ARBA00023136"/>
    </source>
</evidence>
<dbReference type="InterPro" id="IPR002549">
    <property type="entry name" value="AI-2E-like"/>
</dbReference>
<reference evidence="8" key="1">
    <citation type="journal article" date="2007" name="ISME J.">
        <title>Genomic plasticity in prokaryotes: the case of the square haloarchaeon.</title>
        <authorList>
            <person name="Cuadros-Orellana S."/>
            <person name="Martin-Cuadrado A.B."/>
            <person name="Legault B."/>
            <person name="D'Auria G."/>
            <person name="Zhaxybayeva O."/>
            <person name="Papke R.T."/>
            <person name="Rodriguez-Valera F."/>
        </authorList>
    </citation>
    <scope>NUCLEOTIDE SEQUENCE</scope>
</reference>
<feature type="transmembrane region" description="Helical" evidence="7">
    <location>
        <begin position="309"/>
        <end position="325"/>
    </location>
</feature>
<evidence type="ECO:0000256" key="3">
    <source>
        <dbReference type="ARBA" id="ARBA00022692"/>
    </source>
</evidence>
<sequence>MSSRTIDRTQLAWWVIGFALAGALIFVVYSFIGTIVFGLFFYYATRPLYQRINRQIGPPSLAAAIALLLLALPAFLLVLYTAAIAANELIKLTNQTLVQLVDSPITSQQLAQITDIERLIQIELTQLTPDQIRRVFSSLGSAGNFLSVIGVGLVHLFVMIALAFYLLRDDHQLSRWVRSRFGDERGVLETYLDAVDNDFTSIFFGNILNAVITGTIGVLAYSILNITAPAGVAIPAAALLGLVAGVASLIPVVGMKLVYVPVAVYLAVTSYFTNPETLWFTASFVAVSLIIVDTIPDLVLRPYVSGRRLHVGAVMVAYTFGPLLFGWYGVFLAPIILVLVVNFALYVLPTLISREQIRPYSVDPGVAVRQQQISVSDSVVVGDGHGRRKDSSAEKSSVKEDAAVSDVDESDVSDGSS</sequence>
<feature type="transmembrane region" description="Helical" evidence="7">
    <location>
        <begin position="145"/>
        <end position="167"/>
    </location>
</feature>
<keyword evidence="5 7" id="KW-0472">Membrane</keyword>
<name>A5YSJ0_9EURY</name>
<keyword evidence="4 7" id="KW-1133">Transmembrane helix</keyword>
<dbReference type="Pfam" id="PF01594">
    <property type="entry name" value="AI-2E_transport"/>
    <property type="match status" value="1"/>
</dbReference>
<comment type="subcellular location">
    <subcellularLocation>
        <location evidence="1">Membrane</location>
        <topology evidence="1">Multi-pass membrane protein</topology>
    </subcellularLocation>
</comment>
<evidence type="ECO:0000256" key="7">
    <source>
        <dbReference type="SAM" id="Phobius"/>
    </source>
</evidence>
<feature type="transmembrane region" description="Helical" evidence="7">
    <location>
        <begin position="202"/>
        <end position="224"/>
    </location>
</feature>
<evidence type="ECO:0000256" key="6">
    <source>
        <dbReference type="SAM" id="MobiDB-lite"/>
    </source>
</evidence>
<feature type="region of interest" description="Disordered" evidence="6">
    <location>
        <begin position="378"/>
        <end position="417"/>
    </location>
</feature>
<dbReference type="AlphaFoldDB" id="A5YSJ0"/>
<organism evidence="8">
    <name type="scientific">uncultured haloarchaeon</name>
    <dbReference type="NCBI Taxonomy" id="160804"/>
    <lineage>
        <taxon>Archaea</taxon>
        <taxon>Methanobacteriati</taxon>
        <taxon>Methanobacteriota</taxon>
        <taxon>Stenosarchaea group</taxon>
        <taxon>Halobacteria</taxon>
        <taxon>Halobacteriales</taxon>
        <taxon>Halobacteriaceae</taxon>
        <taxon>environmental samples</taxon>
    </lineage>
</organism>
<proteinExistence type="inferred from homology"/>
<feature type="transmembrane region" description="Helical" evidence="7">
    <location>
        <begin position="279"/>
        <end position="300"/>
    </location>
</feature>